<keyword evidence="5" id="KW-1185">Reference proteome</keyword>
<evidence type="ECO:0000256" key="1">
    <source>
        <dbReference type="PROSITE-ProRule" id="PRU00047"/>
    </source>
</evidence>
<feature type="compositionally biased region" description="Basic and acidic residues" evidence="2">
    <location>
        <begin position="237"/>
        <end position="257"/>
    </location>
</feature>
<sequence>MKMDWITDNELEIERMEKYGKVEVKAEDVIKAVSEWIGGGNILAVRQRQGKEYKVTLEKEETCEEPMDGLTTKGTNCEVKKPLQNREYVVSFMHLPIYLEDEKIGEKLEGWGFFPISIIKRRLYMGTNIEDGTRYVKVRFPREVVSLPYSTNMETAEGQQYCRVMHSCQVKTCWLCMSPEHLLRDYPDFKCFKCGERGHFARDCNTVKCLDCHEFLNRCECWMEEQEGGEESQMDGQMHERINQKRNNDEEQEERNRNKMSQKRNQTTERKEKK</sequence>
<dbReference type="GO" id="GO:0008270">
    <property type="term" value="F:zinc ion binding"/>
    <property type="evidence" value="ECO:0007669"/>
    <property type="project" value="UniProtKB-KW"/>
</dbReference>
<keyword evidence="1" id="KW-0862">Zinc</keyword>
<organism evidence="4 5">
    <name type="scientific">Cirrhinus mrigala</name>
    <name type="common">Mrigala</name>
    <dbReference type="NCBI Taxonomy" id="683832"/>
    <lineage>
        <taxon>Eukaryota</taxon>
        <taxon>Metazoa</taxon>
        <taxon>Chordata</taxon>
        <taxon>Craniata</taxon>
        <taxon>Vertebrata</taxon>
        <taxon>Euteleostomi</taxon>
        <taxon>Actinopterygii</taxon>
        <taxon>Neopterygii</taxon>
        <taxon>Teleostei</taxon>
        <taxon>Ostariophysi</taxon>
        <taxon>Cypriniformes</taxon>
        <taxon>Cyprinidae</taxon>
        <taxon>Labeoninae</taxon>
        <taxon>Labeonini</taxon>
        <taxon>Cirrhinus</taxon>
    </lineage>
</organism>
<reference evidence="4 5" key="1">
    <citation type="submission" date="2024-05" db="EMBL/GenBank/DDBJ databases">
        <title>Genome sequencing and assembly of Indian major carp, Cirrhinus mrigala (Hamilton, 1822).</title>
        <authorList>
            <person name="Mohindra V."/>
            <person name="Chowdhury L.M."/>
            <person name="Lal K."/>
            <person name="Jena J.K."/>
        </authorList>
    </citation>
    <scope>NUCLEOTIDE SEQUENCE [LARGE SCALE GENOMIC DNA]</scope>
    <source>
        <strain evidence="4">CM1030</strain>
        <tissue evidence="4">Blood</tissue>
    </source>
</reference>
<dbReference type="InterPro" id="IPR001878">
    <property type="entry name" value="Znf_CCHC"/>
</dbReference>
<accession>A0ABD0MUK9</accession>
<proteinExistence type="predicted"/>
<evidence type="ECO:0000259" key="3">
    <source>
        <dbReference type="PROSITE" id="PS50158"/>
    </source>
</evidence>
<dbReference type="Gene3D" id="4.10.60.10">
    <property type="entry name" value="Zinc finger, CCHC-type"/>
    <property type="match status" value="1"/>
</dbReference>
<dbReference type="Pfam" id="PF00098">
    <property type="entry name" value="zf-CCHC"/>
    <property type="match status" value="1"/>
</dbReference>
<dbReference type="EMBL" id="JAMKFB020000227">
    <property type="protein sequence ID" value="KAL0151788.1"/>
    <property type="molecule type" value="Genomic_DNA"/>
</dbReference>
<evidence type="ECO:0000313" key="5">
    <source>
        <dbReference type="Proteomes" id="UP001529510"/>
    </source>
</evidence>
<evidence type="ECO:0000256" key="2">
    <source>
        <dbReference type="SAM" id="MobiDB-lite"/>
    </source>
</evidence>
<keyword evidence="1" id="KW-0479">Metal-binding</keyword>
<dbReference type="InterPro" id="IPR036875">
    <property type="entry name" value="Znf_CCHC_sf"/>
</dbReference>
<keyword evidence="1" id="KW-0863">Zinc-finger</keyword>
<comment type="caution">
    <text evidence="4">The sequence shown here is derived from an EMBL/GenBank/DDBJ whole genome shotgun (WGS) entry which is preliminary data.</text>
</comment>
<dbReference type="SUPFAM" id="SSF57756">
    <property type="entry name" value="Retrovirus zinc finger-like domains"/>
    <property type="match status" value="1"/>
</dbReference>
<gene>
    <name evidence="4" type="ORF">M9458_052939</name>
</gene>
<protein>
    <recommendedName>
        <fullName evidence="3">CCHC-type domain-containing protein</fullName>
    </recommendedName>
</protein>
<feature type="region of interest" description="Disordered" evidence="2">
    <location>
        <begin position="230"/>
        <end position="274"/>
    </location>
</feature>
<dbReference type="SMART" id="SM00343">
    <property type="entry name" value="ZnF_C2HC"/>
    <property type="match status" value="2"/>
</dbReference>
<feature type="domain" description="CCHC-type" evidence="3">
    <location>
        <begin position="190"/>
        <end position="204"/>
    </location>
</feature>
<evidence type="ECO:0000313" key="4">
    <source>
        <dbReference type="EMBL" id="KAL0151788.1"/>
    </source>
</evidence>
<dbReference type="Proteomes" id="UP001529510">
    <property type="component" value="Unassembled WGS sequence"/>
</dbReference>
<dbReference type="PROSITE" id="PS50158">
    <property type="entry name" value="ZF_CCHC"/>
    <property type="match status" value="1"/>
</dbReference>
<name>A0ABD0MUK9_CIRMR</name>
<dbReference type="AlphaFoldDB" id="A0ABD0MUK9"/>